<proteinExistence type="predicted"/>
<keyword evidence="2" id="KW-1185">Reference proteome</keyword>
<reference evidence="2" key="1">
    <citation type="journal article" date="2019" name="Int. J. Syst. Evol. Microbiol.">
        <title>The Global Catalogue of Microorganisms (GCM) 10K type strain sequencing project: providing services to taxonomists for standard genome sequencing and annotation.</title>
        <authorList>
            <consortium name="The Broad Institute Genomics Platform"/>
            <consortium name="The Broad Institute Genome Sequencing Center for Infectious Disease"/>
            <person name="Wu L."/>
            <person name="Ma J."/>
        </authorList>
    </citation>
    <scope>NUCLEOTIDE SEQUENCE [LARGE SCALE GENOMIC DNA]</scope>
    <source>
        <strain evidence="2">CCUG 55585</strain>
    </source>
</reference>
<dbReference type="InterPro" id="IPR006441">
    <property type="entry name" value="Phage_P2_GpN"/>
</dbReference>
<accession>A0ABW2YEU0</accession>
<evidence type="ECO:0000313" key="1">
    <source>
        <dbReference type="EMBL" id="MFD0726954.1"/>
    </source>
</evidence>
<comment type="caution">
    <text evidence="1">The sequence shown here is derived from an EMBL/GenBank/DDBJ whole genome shotgun (WGS) entry which is preliminary data.</text>
</comment>
<evidence type="ECO:0000313" key="2">
    <source>
        <dbReference type="Proteomes" id="UP001597110"/>
    </source>
</evidence>
<name>A0ABW2YEU0_9GAMM</name>
<organism evidence="1 2">
    <name type="scientific">Lysobacter brunescens</name>
    <dbReference type="NCBI Taxonomy" id="262323"/>
    <lineage>
        <taxon>Bacteria</taxon>
        <taxon>Pseudomonadati</taxon>
        <taxon>Pseudomonadota</taxon>
        <taxon>Gammaproteobacteria</taxon>
        <taxon>Lysobacterales</taxon>
        <taxon>Lysobacteraceae</taxon>
        <taxon>Lysobacter</taxon>
    </lineage>
</organism>
<dbReference type="Pfam" id="PF05125">
    <property type="entry name" value="Phage_cap_P2"/>
    <property type="match status" value="1"/>
</dbReference>
<protein>
    <submittedName>
        <fullName evidence="1">Phage major capsid protein, P2 family</fullName>
    </submittedName>
</protein>
<dbReference type="Proteomes" id="UP001597110">
    <property type="component" value="Unassembled WGS sequence"/>
</dbReference>
<sequence>MDSNTRRLFDAYCARVAQANGVSSAHTQFTVTPAVEQRLEAAIRQDSSFLQLINIQGVRDISGQAIGVGTTGTIAGRTDTSGSGVRTPREMHALNGESYICSQTDFDTAIRYATLDAWSSQPNFNALVSAQIVSQMAEDRIMIGWNGTSVAATTNRNTNPLLQDVNKGWLQRYRDDNPERVMDEGVTGSGIIKIGGTNPDFANLDALVYQAVHELIHPRMHGSPRLRVMLGIGMLDEKYFPLINTSNAPSEQNALDVLMSKKAVGGVQALLVPFMPLGTIKIGDPANLSIYYQRGARRRHIKDEPTKNRIENYESSNEAYVVENYEFGCVLENIQFGDGVQQGGGD</sequence>
<gene>
    <name evidence="1" type="ORF">ACFQ0E_15255</name>
</gene>
<dbReference type="EMBL" id="JBHTIF010000003">
    <property type="protein sequence ID" value="MFD0726954.1"/>
    <property type="molecule type" value="Genomic_DNA"/>
</dbReference>
<dbReference type="NCBIfam" id="TIGR01551">
    <property type="entry name" value="major_capsid_P2"/>
    <property type="match status" value="1"/>
</dbReference>
<dbReference type="RefSeq" id="WP_386825247.1">
    <property type="nucleotide sequence ID" value="NZ_JBHTIF010000003.1"/>
</dbReference>